<evidence type="ECO:0000256" key="2">
    <source>
        <dbReference type="ARBA" id="ARBA00004370"/>
    </source>
</evidence>
<keyword evidence="4 8" id="KW-0812">Transmembrane</keyword>
<dbReference type="PANTHER" id="PTHR46061">
    <property type="entry name" value="THYROTROPIN-RELEASING HORMONE RECEPTOR"/>
    <property type="match status" value="1"/>
</dbReference>
<comment type="subcellular location">
    <subcellularLocation>
        <location evidence="2">Membrane</location>
    </subcellularLocation>
</comment>
<evidence type="ECO:0000256" key="1">
    <source>
        <dbReference type="ARBA" id="ARBA00004100"/>
    </source>
</evidence>
<dbReference type="PhylomeDB" id="A7S074"/>
<feature type="transmembrane region" description="Helical" evidence="8">
    <location>
        <begin position="98"/>
        <end position="122"/>
    </location>
</feature>
<evidence type="ECO:0000256" key="3">
    <source>
        <dbReference type="ARBA" id="ARBA00018873"/>
    </source>
</evidence>
<feature type="transmembrane region" description="Helical" evidence="8">
    <location>
        <begin position="184"/>
        <end position="206"/>
    </location>
</feature>
<feature type="domain" description="G-protein coupled receptors family 1 profile" evidence="9">
    <location>
        <begin position="40"/>
        <end position="331"/>
    </location>
</feature>
<evidence type="ECO:0000256" key="5">
    <source>
        <dbReference type="ARBA" id="ARBA00022989"/>
    </source>
</evidence>
<dbReference type="Proteomes" id="UP000001593">
    <property type="component" value="Unassembled WGS sequence"/>
</dbReference>
<comment type="function">
    <text evidence="1">Receptor for thyrotropin-releasing hormone (TRH). Upon ligand binding, this G-protein-coupled receptor triggers activation of the phosphatidylinositol (IP3)-calcium-protein kinase C (PKC) pathway.</text>
</comment>
<dbReference type="PRINTS" id="PR00237">
    <property type="entry name" value="GPCRRHODOPSN"/>
</dbReference>
<evidence type="ECO:0000256" key="6">
    <source>
        <dbReference type="ARBA" id="ARBA00023136"/>
    </source>
</evidence>
<keyword evidence="11" id="KW-1185">Reference proteome</keyword>
<sequence>MELSNVSSSTNTSAPAQIASSLPLSMVMVLELACITVILGNLLVILAFCSYRQRTAPDILILSLSLADFLDSGIALQMVVFIKYLLRFPWTQRSCDSFIVLLYTFRTASASTVTFMAAERALLLVYPIRHRTMVTIPRTSKLILAIWVFSLVCGGLSFIGVGHSSFHKHEKACPYQLYDIGIEYAILFEVLGGLMLLVTLLSFIAIKVSGRKFLRRQSMMKMPLRKVSKQALCEEYSSRSRGRGGSRAHETAGMTSVRRLTLMMAIVVVVFFVSWMPFLALLPANFASASLCYQQLNNLASLITKRPPRTTISLAASMASFLHAVVNPLLYGKMSKRYRRGYIYVMKQIVAFFCGRKSSHVPSVYFSNTAHVTSQTAADNTGYIVGTDSNGNTGVPHSVQALKATHFLVTHSVQALLPANFASASLCYQQLNNLASLITKRPPRTTISLAASMASFLHAVVNPLLYGKMSKRYRRGYIYVMKQIVAFFCGRKSSHVPSVYFSNTAHVTSQTAADNTGYIVGTDSNGNTGDIITSLSNRRYSSEGTEQISTGVINNYDTKHTSKDDIARISCDSPTALVDGACILDGIIPAATRDIDLRSHVSISIL</sequence>
<dbReference type="GO" id="GO:0016020">
    <property type="term" value="C:membrane"/>
    <property type="evidence" value="ECO:0007669"/>
    <property type="project" value="UniProtKB-SubCell"/>
</dbReference>
<evidence type="ECO:0000259" key="9">
    <source>
        <dbReference type="PROSITE" id="PS50262"/>
    </source>
</evidence>
<dbReference type="InterPro" id="IPR017452">
    <property type="entry name" value="GPCR_Rhodpsn_7TM"/>
</dbReference>
<reference evidence="10 11" key="1">
    <citation type="journal article" date="2007" name="Science">
        <title>Sea anemone genome reveals ancestral eumetazoan gene repertoire and genomic organization.</title>
        <authorList>
            <person name="Putnam N.H."/>
            <person name="Srivastava M."/>
            <person name="Hellsten U."/>
            <person name="Dirks B."/>
            <person name="Chapman J."/>
            <person name="Salamov A."/>
            <person name="Terry A."/>
            <person name="Shapiro H."/>
            <person name="Lindquist E."/>
            <person name="Kapitonov V.V."/>
            <person name="Jurka J."/>
            <person name="Genikhovich G."/>
            <person name="Grigoriev I.V."/>
            <person name="Lucas S.M."/>
            <person name="Steele R.E."/>
            <person name="Finnerty J.R."/>
            <person name="Technau U."/>
            <person name="Martindale M.Q."/>
            <person name="Rokhsar D.S."/>
        </authorList>
    </citation>
    <scope>NUCLEOTIDE SEQUENCE [LARGE SCALE GENOMIC DNA]</scope>
    <source>
        <strain evidence="11">CH2 X CH6</strain>
    </source>
</reference>
<evidence type="ECO:0000256" key="7">
    <source>
        <dbReference type="ARBA" id="ARBA00032251"/>
    </source>
</evidence>
<evidence type="ECO:0000256" key="8">
    <source>
        <dbReference type="SAM" id="Phobius"/>
    </source>
</evidence>
<dbReference type="InterPro" id="IPR000276">
    <property type="entry name" value="GPCR_Rhodpsn"/>
</dbReference>
<feature type="transmembrane region" description="Helical" evidence="8">
    <location>
        <begin position="24"/>
        <end position="48"/>
    </location>
</feature>
<dbReference type="PANTHER" id="PTHR46061:SF3">
    <property type="entry name" value="THYROTROPIN-RELEASING HORMONE RECEPTOR"/>
    <property type="match status" value="1"/>
</dbReference>
<keyword evidence="5 8" id="KW-1133">Transmembrane helix</keyword>
<organism evidence="10 11">
    <name type="scientific">Nematostella vectensis</name>
    <name type="common">Starlet sea anemone</name>
    <dbReference type="NCBI Taxonomy" id="45351"/>
    <lineage>
        <taxon>Eukaryota</taxon>
        <taxon>Metazoa</taxon>
        <taxon>Cnidaria</taxon>
        <taxon>Anthozoa</taxon>
        <taxon>Hexacorallia</taxon>
        <taxon>Actiniaria</taxon>
        <taxon>Edwardsiidae</taxon>
        <taxon>Nematostella</taxon>
    </lineage>
</organism>
<evidence type="ECO:0000313" key="11">
    <source>
        <dbReference type="Proteomes" id="UP000001593"/>
    </source>
</evidence>
<dbReference type="GO" id="GO:0004997">
    <property type="term" value="F:thyrotropin-releasing hormone receptor activity"/>
    <property type="evidence" value="ECO:0007669"/>
    <property type="project" value="InterPro"/>
</dbReference>
<dbReference type="PROSITE" id="PS50262">
    <property type="entry name" value="G_PROTEIN_RECEP_F1_2"/>
    <property type="match status" value="1"/>
</dbReference>
<feature type="transmembrane region" description="Helical" evidence="8">
    <location>
        <begin position="60"/>
        <end position="86"/>
    </location>
</feature>
<feature type="transmembrane region" description="Helical" evidence="8">
    <location>
        <begin position="142"/>
        <end position="164"/>
    </location>
</feature>
<feature type="transmembrane region" description="Helical" evidence="8">
    <location>
        <begin position="260"/>
        <end position="281"/>
    </location>
</feature>
<dbReference type="Gene3D" id="1.20.1070.10">
    <property type="entry name" value="Rhodopsin 7-helix transmembrane proteins"/>
    <property type="match status" value="1"/>
</dbReference>
<dbReference type="EMBL" id="DS469559">
    <property type="protein sequence ID" value="EDO42911.1"/>
    <property type="molecule type" value="Genomic_DNA"/>
</dbReference>
<dbReference type="HOGENOM" id="CLU_450792_0_0_1"/>
<feature type="transmembrane region" description="Helical" evidence="8">
    <location>
        <begin position="447"/>
        <end position="466"/>
    </location>
</feature>
<dbReference type="AlphaFoldDB" id="A7S074"/>
<gene>
    <name evidence="10" type="ORF">NEMVEDRAFT_v1g204782</name>
</gene>
<dbReference type="Pfam" id="PF00001">
    <property type="entry name" value="7tm_1"/>
    <property type="match status" value="1"/>
</dbReference>
<accession>A7S074</accession>
<dbReference type="InParanoid" id="A7S074"/>
<dbReference type="InterPro" id="IPR002120">
    <property type="entry name" value="TRH_rcpt_1"/>
</dbReference>
<protein>
    <recommendedName>
        <fullName evidence="3">Thyrotropin-releasing hormone receptor</fullName>
    </recommendedName>
    <alternativeName>
        <fullName evidence="7">Thyroliberin receptor</fullName>
    </alternativeName>
</protein>
<feature type="transmembrane region" description="Helical" evidence="8">
    <location>
        <begin position="312"/>
        <end position="331"/>
    </location>
</feature>
<dbReference type="eggNOG" id="KOG3656">
    <property type="taxonomic scope" value="Eukaryota"/>
</dbReference>
<dbReference type="CDD" id="cd00637">
    <property type="entry name" value="7tm_classA_rhodopsin-like"/>
    <property type="match status" value="1"/>
</dbReference>
<proteinExistence type="predicted"/>
<evidence type="ECO:0000256" key="4">
    <source>
        <dbReference type="ARBA" id="ARBA00022692"/>
    </source>
</evidence>
<evidence type="ECO:0000313" key="10">
    <source>
        <dbReference type="EMBL" id="EDO42911.1"/>
    </source>
</evidence>
<name>A7S074_NEMVE</name>
<dbReference type="SUPFAM" id="SSF81321">
    <property type="entry name" value="Family A G protein-coupled receptor-like"/>
    <property type="match status" value="1"/>
</dbReference>
<keyword evidence="6 8" id="KW-0472">Membrane</keyword>